<feature type="domain" description="OmpA-like" evidence="6">
    <location>
        <begin position="92"/>
        <end position="210"/>
    </location>
</feature>
<dbReference type="PANTHER" id="PTHR30329:SF21">
    <property type="entry name" value="LIPOPROTEIN YIAD-RELATED"/>
    <property type="match status" value="1"/>
</dbReference>
<dbReference type="Proteomes" id="UP000188604">
    <property type="component" value="Chromosome"/>
</dbReference>
<protein>
    <recommendedName>
        <fullName evidence="6">OmpA-like domain-containing protein</fullName>
    </recommendedName>
</protein>
<evidence type="ECO:0000256" key="2">
    <source>
        <dbReference type="ARBA" id="ARBA00023136"/>
    </source>
</evidence>
<evidence type="ECO:0000256" key="4">
    <source>
        <dbReference type="PROSITE-ProRule" id="PRU00473"/>
    </source>
</evidence>
<evidence type="ECO:0000256" key="5">
    <source>
        <dbReference type="SAM" id="SignalP"/>
    </source>
</evidence>
<dbReference type="AlphaFoldDB" id="A0A1U9KSR7"/>
<feature type="chain" id="PRO_5012007498" description="OmpA-like domain-containing protein" evidence="5">
    <location>
        <begin position="37"/>
        <end position="303"/>
    </location>
</feature>
<dbReference type="InterPro" id="IPR050330">
    <property type="entry name" value="Bact_OuterMem_StrucFunc"/>
</dbReference>
<dbReference type="Pfam" id="PF00691">
    <property type="entry name" value="OmpA"/>
    <property type="match status" value="1"/>
</dbReference>
<dbReference type="CDD" id="cd07185">
    <property type="entry name" value="OmpA_C-like"/>
    <property type="match status" value="1"/>
</dbReference>
<dbReference type="PROSITE" id="PS51123">
    <property type="entry name" value="OMPA_2"/>
    <property type="match status" value="1"/>
</dbReference>
<dbReference type="KEGG" id="nch:A0U93_14120"/>
<evidence type="ECO:0000256" key="3">
    <source>
        <dbReference type="ARBA" id="ARBA00023237"/>
    </source>
</evidence>
<reference evidence="7 8" key="1">
    <citation type="submission" date="2016-03" db="EMBL/GenBank/DDBJ databases">
        <title>Acetic acid bacteria sequencing.</title>
        <authorList>
            <person name="Brandt J."/>
            <person name="Jakob F."/>
            <person name="Vogel R.F."/>
        </authorList>
    </citation>
    <scope>NUCLEOTIDE SEQUENCE [LARGE SCALE GENOMIC DNA]</scope>
    <source>
        <strain evidence="7 8">NBRC 101099</strain>
    </source>
</reference>
<sequence length="303" mass="31281">MTDDINRTCHKSAMSGLSRRAPFLATVFACGLTACASNGPIPPLPPGAMATVQGPVGTPPATTLSSLTGDLVPQISTVTIPAGTLDPASPTAQVTRVVFSERAFFAFDQDQPLPGAARAFDAIAGEMKAGHIGQTVTVLGHTDSIGSAAYNVDLSRRRAEAALRALAARGIPTAALSAVAIGARQPIASNDTDAGRALNRRVEFLISPSQADNLAAIRQTHVMAGNLATDIRDVTSAPIYGLNQNGLLPAGDVALAPPDPLPATAPLEAAPVRRARVQRVRPVKLLAPQPVQSRPLGSNQTSY</sequence>
<organism evidence="7 8">
    <name type="scientific">Neoasaia chiangmaiensis</name>
    <dbReference type="NCBI Taxonomy" id="320497"/>
    <lineage>
        <taxon>Bacteria</taxon>
        <taxon>Pseudomonadati</taxon>
        <taxon>Pseudomonadota</taxon>
        <taxon>Alphaproteobacteria</taxon>
        <taxon>Acetobacterales</taxon>
        <taxon>Acetobacteraceae</taxon>
        <taxon>Neoasaia</taxon>
    </lineage>
</organism>
<evidence type="ECO:0000256" key="1">
    <source>
        <dbReference type="ARBA" id="ARBA00004442"/>
    </source>
</evidence>
<dbReference type="GO" id="GO:0009279">
    <property type="term" value="C:cell outer membrane"/>
    <property type="evidence" value="ECO:0007669"/>
    <property type="project" value="UniProtKB-SubCell"/>
</dbReference>
<keyword evidence="3" id="KW-0998">Cell outer membrane</keyword>
<gene>
    <name evidence="7" type="ORF">A0U93_14120</name>
</gene>
<keyword evidence="5" id="KW-0732">Signal</keyword>
<dbReference type="InterPro" id="IPR036737">
    <property type="entry name" value="OmpA-like_sf"/>
</dbReference>
<keyword evidence="8" id="KW-1185">Reference proteome</keyword>
<accession>A0A1U9KSR7</accession>
<evidence type="ECO:0000259" key="6">
    <source>
        <dbReference type="PROSITE" id="PS51123"/>
    </source>
</evidence>
<dbReference type="InterPro" id="IPR006664">
    <property type="entry name" value="OMP_bac"/>
</dbReference>
<dbReference type="PROSITE" id="PS51257">
    <property type="entry name" value="PROKAR_LIPOPROTEIN"/>
    <property type="match status" value="1"/>
</dbReference>
<dbReference type="EMBL" id="CP014691">
    <property type="protein sequence ID" value="AQS88866.1"/>
    <property type="molecule type" value="Genomic_DNA"/>
</dbReference>
<dbReference type="Gene3D" id="3.30.1330.60">
    <property type="entry name" value="OmpA-like domain"/>
    <property type="match status" value="1"/>
</dbReference>
<dbReference type="SUPFAM" id="SSF103088">
    <property type="entry name" value="OmpA-like"/>
    <property type="match status" value="1"/>
</dbReference>
<dbReference type="STRING" id="320497.A0U93_14120"/>
<evidence type="ECO:0000313" key="8">
    <source>
        <dbReference type="Proteomes" id="UP000188604"/>
    </source>
</evidence>
<name>A0A1U9KSR7_9PROT</name>
<dbReference type="PANTHER" id="PTHR30329">
    <property type="entry name" value="STATOR ELEMENT OF FLAGELLAR MOTOR COMPLEX"/>
    <property type="match status" value="1"/>
</dbReference>
<proteinExistence type="predicted"/>
<dbReference type="InterPro" id="IPR006665">
    <property type="entry name" value="OmpA-like"/>
</dbReference>
<keyword evidence="2 4" id="KW-0472">Membrane</keyword>
<feature type="signal peptide" evidence="5">
    <location>
        <begin position="1"/>
        <end position="36"/>
    </location>
</feature>
<dbReference type="PRINTS" id="PR01021">
    <property type="entry name" value="OMPADOMAIN"/>
</dbReference>
<evidence type="ECO:0000313" key="7">
    <source>
        <dbReference type="EMBL" id="AQS88866.1"/>
    </source>
</evidence>
<comment type="subcellular location">
    <subcellularLocation>
        <location evidence="1">Cell outer membrane</location>
    </subcellularLocation>
</comment>